<feature type="domain" description="DUF6603" evidence="2">
    <location>
        <begin position="448"/>
        <end position="1002"/>
    </location>
</feature>
<evidence type="ECO:0000256" key="1">
    <source>
        <dbReference type="SAM" id="MobiDB-lite"/>
    </source>
</evidence>
<reference evidence="4" key="1">
    <citation type="submission" date="2019-03" db="EMBL/GenBank/DDBJ databases">
        <authorList>
            <person name="Li J."/>
        </authorList>
    </citation>
    <scope>NUCLEOTIDE SEQUENCE [LARGE SCALE GENOMIC DNA]</scope>
    <source>
        <strain evidence="4">2251</strain>
    </source>
</reference>
<dbReference type="EMBL" id="CP038439">
    <property type="protein sequence ID" value="QBX33398.1"/>
    <property type="molecule type" value="Genomic_DNA"/>
</dbReference>
<feature type="region of interest" description="Disordered" evidence="1">
    <location>
        <begin position="1043"/>
        <end position="1126"/>
    </location>
</feature>
<protein>
    <recommendedName>
        <fullName evidence="2">DUF6603 domain-containing protein</fullName>
    </recommendedName>
</protein>
<dbReference type="InterPro" id="IPR046538">
    <property type="entry name" value="DUF6603"/>
</dbReference>
<organism evidence="3 4">
    <name type="scientific">Paracoccus liaowanqingii</name>
    <dbReference type="NCBI Taxonomy" id="2560053"/>
    <lineage>
        <taxon>Bacteria</taxon>
        <taxon>Pseudomonadati</taxon>
        <taxon>Pseudomonadota</taxon>
        <taxon>Alphaproteobacteria</taxon>
        <taxon>Rhodobacterales</taxon>
        <taxon>Paracoccaceae</taxon>
        <taxon>Paracoccus</taxon>
    </lineage>
</organism>
<evidence type="ECO:0000259" key="2">
    <source>
        <dbReference type="Pfam" id="PF20248"/>
    </source>
</evidence>
<gene>
    <name evidence="3" type="ORF">E4191_00700</name>
</gene>
<evidence type="ECO:0000313" key="3">
    <source>
        <dbReference type="EMBL" id="QBX33398.1"/>
    </source>
</evidence>
<dbReference type="RefSeq" id="WP_135311697.1">
    <property type="nucleotide sequence ID" value="NZ_CP038439.1"/>
</dbReference>
<evidence type="ECO:0000313" key="4">
    <source>
        <dbReference type="Proteomes" id="UP000296374"/>
    </source>
</evidence>
<dbReference type="AlphaFoldDB" id="A0A4P7HHD2"/>
<dbReference type="Pfam" id="PF20248">
    <property type="entry name" value="DUF6603"/>
    <property type="match status" value="1"/>
</dbReference>
<dbReference type="KEGG" id="plia:E4191_00700"/>
<sequence length="1126" mass="115097">MTDTAQTVLREVVLLFAPLAHATQATVQPVQRRFDYATGAVGDVPHDAGAEILALLGDAGIDLQAQAAALGAQIDALVAAGQVLWPVIAALEEGQTPGLADLSAAAGGIQAAIRAFRDGLPPGLPDVPPPAQITAAQIIAALMEHLVARHLRDRRPALWHAAALLGIVDPAAVAARARGQLQADRIGPALAGPAAAFHAATGWGGDLDHDLLFAHLDGLGRACGLEVRRIDAPRHPFAPPPPDDLDLPALSLALPGFDIPDGGPQVDLVAVLAALAADGAAGEGLIAMLLASGAAEFTRALAGGWQVRFASTFAATAPVALVARPTGADLRSTDPVPSLDARAVIEVTEGTPAARTWLALGPVSMSSTMPRLRVTATGGGQGDPLSVEAVLSPVTLSLSPEQADGFVAKLVPKPLQTQVDLTLGWGVRDGFYLQRGGGLSVDIPVALSLGGVVTILSVGAALGAAGAAGRQVLSLATTGTAQLGPLGVTVEGLGVDLEGGLPLSPDAVEAVVASFRAPTGLGLTLQAGPVQGGGFISHDRAAGRYAGALVLQVPPLGLQAFGILDTRMPDGVDGFSLLVTIAGRFAPIPLGFGFTLSGVGGLLGLHRDVDVEALRAAVRAGTAGDVLAPQDPIRDAPLIARRAGALFPVTRGQHVFGPTVKLGWGQPRELVTLDLALALTLPDPLRLIMMGRVRVAVPDPALPLVRLNMDMFGVLDMTASTLEAEGRLFDSAIQGLPVTGGFAVMTRWGDAPALAFSVGGLHPAFEGPPGFPDVPRLGVDLSKGGVSFVLEGYFAITSNSVQLGARAALKAGAAGFTLTGELGFDALVIFDPFGIDLAIRASAAVRRGSRSICSVAVRGRLTGPGPWHITGTARIEILFFDVGVDFAVTIGRAARVPLQPVDAFQALAAALSEARAWSGEAPEAGPFVLDHMTGKLPPGARLSVSQTRIPLELALDSVGANPIRGPRRFSIAGLRSGSDPIAVAAPRRAPFAAAQFVSMTDAEKLAAPGFQALPSGAVFADADRIDRGPVLAVGTARHCLVIDGPDGDPGAPRTVRPAPHLPRRPDRDRARVTLPPQGAITVTEETWQAAGEGLAPDGTGGTSHAEARARARRDGTTLARSAEIAA</sequence>
<proteinExistence type="predicted"/>
<accession>A0A4P7HHD2</accession>
<name>A0A4P7HHD2_9RHOB</name>
<dbReference type="Proteomes" id="UP000296374">
    <property type="component" value="Chromosome"/>
</dbReference>
<feature type="compositionally biased region" description="Basic and acidic residues" evidence="1">
    <location>
        <begin position="1105"/>
        <end position="1115"/>
    </location>
</feature>